<feature type="compositionally biased region" description="Polar residues" evidence="1">
    <location>
        <begin position="9"/>
        <end position="23"/>
    </location>
</feature>
<evidence type="ECO:0000256" key="1">
    <source>
        <dbReference type="SAM" id="MobiDB-lite"/>
    </source>
</evidence>
<dbReference type="AlphaFoldDB" id="A0A0G2G7D5"/>
<dbReference type="Gene3D" id="2.120.10.70">
    <property type="entry name" value="Fucose-specific lectin"/>
    <property type="match status" value="1"/>
</dbReference>
<evidence type="ECO:0000256" key="2">
    <source>
        <dbReference type="SAM" id="Phobius"/>
    </source>
</evidence>
<organism evidence="3 4">
    <name type="scientific">Diplodia seriata</name>
    <dbReference type="NCBI Taxonomy" id="420778"/>
    <lineage>
        <taxon>Eukaryota</taxon>
        <taxon>Fungi</taxon>
        <taxon>Dikarya</taxon>
        <taxon>Ascomycota</taxon>
        <taxon>Pezizomycotina</taxon>
        <taxon>Dothideomycetes</taxon>
        <taxon>Dothideomycetes incertae sedis</taxon>
        <taxon>Botryosphaeriales</taxon>
        <taxon>Botryosphaeriaceae</taxon>
        <taxon>Diplodia</taxon>
    </lineage>
</organism>
<feature type="transmembrane region" description="Helical" evidence="2">
    <location>
        <begin position="80"/>
        <end position="102"/>
    </location>
</feature>
<proteinExistence type="predicted"/>
<accession>A0A0G2G7D5</accession>
<keyword evidence="2" id="KW-1133">Transmembrane helix</keyword>
<gene>
    <name evidence="3" type="ORF">UCDDS831_g09319</name>
</gene>
<dbReference type="SUPFAM" id="SSF89372">
    <property type="entry name" value="Fucose-specific lectin"/>
    <property type="match status" value="1"/>
</dbReference>
<dbReference type="GO" id="GO:0030246">
    <property type="term" value="F:carbohydrate binding"/>
    <property type="evidence" value="ECO:0007669"/>
    <property type="project" value="UniProtKB-KW"/>
</dbReference>
<dbReference type="Proteomes" id="UP000034182">
    <property type="component" value="Unassembled WGS sequence"/>
</dbReference>
<evidence type="ECO:0000313" key="3">
    <source>
        <dbReference type="EMBL" id="KKY13115.1"/>
    </source>
</evidence>
<reference evidence="3 4" key="2">
    <citation type="submission" date="2015-05" db="EMBL/GenBank/DDBJ databases">
        <title>Distinctive expansion of gene families associated with plant cell wall degradation and secondary metabolism in the genomes of grapevine trunk pathogens.</title>
        <authorList>
            <person name="Lawrence D.P."/>
            <person name="Travadon R."/>
            <person name="Rolshausen P.E."/>
            <person name="Baumgartner K."/>
        </authorList>
    </citation>
    <scope>NUCLEOTIDE SEQUENCE [LARGE SCALE GENOMIC DNA]</scope>
    <source>
        <strain evidence="3">DS831</strain>
    </source>
</reference>
<feature type="region of interest" description="Disordered" evidence="1">
    <location>
        <begin position="1"/>
        <end position="46"/>
    </location>
</feature>
<name>A0A0G2G7D5_9PEZI</name>
<protein>
    <submittedName>
        <fullName evidence="3">Putative fungal fucose-specific lectin</fullName>
    </submittedName>
</protein>
<feature type="compositionally biased region" description="Low complexity" evidence="1">
    <location>
        <begin position="106"/>
        <end position="118"/>
    </location>
</feature>
<keyword evidence="2" id="KW-0812">Transmembrane</keyword>
<comment type="caution">
    <text evidence="3">The sequence shown here is derived from an EMBL/GenBank/DDBJ whole genome shotgun (WGS) entry which is preliminary data.</text>
</comment>
<reference evidence="3 4" key="1">
    <citation type="submission" date="2015-03" db="EMBL/GenBank/DDBJ databases">
        <authorList>
            <person name="Morales-Cruz A."/>
            <person name="Amrine K.C."/>
            <person name="Cantu D."/>
        </authorList>
    </citation>
    <scope>NUCLEOTIDE SEQUENCE [LARGE SCALE GENOMIC DNA]</scope>
    <source>
        <strain evidence="3">DS831</strain>
    </source>
</reference>
<dbReference type="EMBL" id="LAQI01000405">
    <property type="protein sequence ID" value="KKY13115.1"/>
    <property type="molecule type" value="Genomic_DNA"/>
</dbReference>
<keyword evidence="3" id="KW-0430">Lectin</keyword>
<sequence>MAASMGKQHYSSVPSDQYHQDYSTLEVDESANLPEVKPAPDRNQLPEAVNTTGKELAPGATPADGRPAGGRICGVRRRTFWIGLAIALAIIIGVAVGAGVGATRRNSSSSSSSSSSNSGGTATGIASNSKLAASNYTDASGVEHSQVYYQNASTLQIWMADWDSAAGSWSRSLVQASNNDTAVNPRNGTAIAAANYWTEAGDNTTDFRCLFIDDSLYVRFLWAANRSAAAGGWQLSTQQDGVMQAGANSSLAEYVPGCNVTQGCNSADFTLYESGTNNAMLFYPFGDGDGAVTGKLAVSGLTARKGSAMAVAPIPRVEARSVAYPRVGVYLVDDEGYLAEAYGGYDLDWSDTDLSTSVPVTVDEGGQIAAMSQYRLDDYNLQILITKADGGVKMAYMNGDSWGENNAVEGMEDVVALSPIAANQLGRVYAFEDAGNGTQLVEWTRVTGTIPRFERVGVVESG</sequence>
<keyword evidence="2" id="KW-0472">Membrane</keyword>
<evidence type="ECO:0000313" key="4">
    <source>
        <dbReference type="Proteomes" id="UP000034182"/>
    </source>
</evidence>
<feature type="region of interest" description="Disordered" evidence="1">
    <location>
        <begin position="103"/>
        <end position="123"/>
    </location>
</feature>